<dbReference type="OrthoDB" id="5123855at2"/>
<accession>A0A1G6NW46</accession>
<dbReference type="InterPro" id="IPR057204">
    <property type="entry name" value="DUF7882"/>
</dbReference>
<name>A0A1G6NW46_9MICO</name>
<gene>
    <name evidence="2" type="ORF">SAMN05216418_2871</name>
</gene>
<dbReference type="Proteomes" id="UP000183203">
    <property type="component" value="Unassembled WGS sequence"/>
</dbReference>
<dbReference type="STRING" id="993073.AS029_12950"/>
<feature type="domain" description="DUF7882" evidence="1">
    <location>
        <begin position="1"/>
        <end position="96"/>
    </location>
</feature>
<sequence length="109" mass="12132">MGKFIYNEQIRVDFEDRLLAHLQVVVGNKLRRGEPFYFSWKDDQSVGGGRTAVWMHPGASFVFKFSGGRSPAVSRAWLEALMHTANSTNGLYVVPEPPEDSVAPSSLMS</sequence>
<dbReference type="EMBL" id="FMYG01000006">
    <property type="protein sequence ID" value="SDC71968.1"/>
    <property type="molecule type" value="Genomic_DNA"/>
</dbReference>
<proteinExistence type="predicted"/>
<reference evidence="2 3" key="1">
    <citation type="submission" date="2016-09" db="EMBL/GenBank/DDBJ databases">
        <authorList>
            <person name="Capua I."/>
            <person name="De Benedictis P."/>
            <person name="Joannis T."/>
            <person name="Lombin L.H."/>
            <person name="Cattoli G."/>
        </authorList>
    </citation>
    <scope>NUCLEOTIDE SEQUENCE [LARGE SCALE GENOMIC DNA]</scope>
    <source>
        <strain evidence="2 3">NIO-1002</strain>
    </source>
</reference>
<evidence type="ECO:0000259" key="1">
    <source>
        <dbReference type="Pfam" id="PF25355"/>
    </source>
</evidence>
<organism evidence="2 3">
    <name type="scientific">Microbacterium enclense</name>
    <dbReference type="NCBI Taxonomy" id="993073"/>
    <lineage>
        <taxon>Bacteria</taxon>
        <taxon>Bacillati</taxon>
        <taxon>Actinomycetota</taxon>
        <taxon>Actinomycetes</taxon>
        <taxon>Micrococcales</taxon>
        <taxon>Microbacteriaceae</taxon>
        <taxon>Microbacterium</taxon>
    </lineage>
</organism>
<dbReference type="RefSeq" id="WP_058233001.1">
    <property type="nucleotide sequence ID" value="NZ_FMYG01000006.1"/>
</dbReference>
<protein>
    <recommendedName>
        <fullName evidence="1">DUF7882 domain-containing protein</fullName>
    </recommendedName>
</protein>
<dbReference type="Pfam" id="PF25355">
    <property type="entry name" value="DUF7882"/>
    <property type="match status" value="1"/>
</dbReference>
<evidence type="ECO:0000313" key="3">
    <source>
        <dbReference type="Proteomes" id="UP000183203"/>
    </source>
</evidence>
<evidence type="ECO:0000313" key="2">
    <source>
        <dbReference type="EMBL" id="SDC71968.1"/>
    </source>
</evidence>
<dbReference type="AlphaFoldDB" id="A0A1G6NW46"/>